<dbReference type="InterPro" id="IPR016181">
    <property type="entry name" value="Acyl_CoA_acyltransferase"/>
</dbReference>
<evidence type="ECO:0000256" key="3">
    <source>
        <dbReference type="SAM" id="MobiDB-lite"/>
    </source>
</evidence>
<feature type="region of interest" description="Disordered" evidence="3">
    <location>
        <begin position="174"/>
        <end position="221"/>
    </location>
</feature>
<dbReference type="PANTHER" id="PTHR43800:SF1">
    <property type="entry name" value="PEPTIDYL-LYSINE N-ACETYLTRANSFERASE YJAB"/>
    <property type="match status" value="1"/>
</dbReference>
<proteinExistence type="predicted"/>
<dbReference type="PROSITE" id="PS51186">
    <property type="entry name" value="GNAT"/>
    <property type="match status" value="1"/>
</dbReference>
<evidence type="ECO:0000259" key="4">
    <source>
        <dbReference type="PROSITE" id="PS51186"/>
    </source>
</evidence>
<dbReference type="SUPFAM" id="SSF55729">
    <property type="entry name" value="Acyl-CoA N-acyltransferases (Nat)"/>
    <property type="match status" value="1"/>
</dbReference>
<dbReference type="PANTHER" id="PTHR43800">
    <property type="entry name" value="PEPTIDYL-LYSINE N-ACETYLTRANSFERASE YJAB"/>
    <property type="match status" value="1"/>
</dbReference>
<name>A0ABY9RRE5_9ACTN</name>
<evidence type="ECO:0000256" key="2">
    <source>
        <dbReference type="ARBA" id="ARBA00023315"/>
    </source>
</evidence>
<dbReference type="Pfam" id="PF00583">
    <property type="entry name" value="Acetyltransf_1"/>
    <property type="match status" value="1"/>
</dbReference>
<accession>A0ABY9RRE5</accession>
<dbReference type="Gene3D" id="3.40.630.30">
    <property type="match status" value="1"/>
</dbReference>
<keyword evidence="2" id="KW-0012">Acyltransferase</keyword>
<dbReference type="Proteomes" id="UP001250858">
    <property type="component" value="Chromosome"/>
</dbReference>
<organism evidence="5 6">
    <name type="scientific">Streptomyces roseicoloratus</name>
    <dbReference type="NCBI Taxonomy" id="2508722"/>
    <lineage>
        <taxon>Bacteria</taxon>
        <taxon>Bacillati</taxon>
        <taxon>Actinomycetota</taxon>
        <taxon>Actinomycetes</taxon>
        <taxon>Kitasatosporales</taxon>
        <taxon>Streptomycetaceae</taxon>
        <taxon>Streptomyces</taxon>
    </lineage>
</organism>
<dbReference type="EMBL" id="CP133762">
    <property type="protein sequence ID" value="WMX44318.1"/>
    <property type="molecule type" value="Genomic_DNA"/>
</dbReference>
<evidence type="ECO:0000256" key="1">
    <source>
        <dbReference type="ARBA" id="ARBA00022679"/>
    </source>
</evidence>
<reference evidence="5 6" key="1">
    <citation type="submission" date="2023-09" db="EMBL/GenBank/DDBJ databases">
        <title>Complete genome of Streptomyces roseicoloratus T14.</title>
        <authorList>
            <person name="Bashizi T."/>
            <person name="Kim M.-J."/>
            <person name="Lee G."/>
            <person name="Tagele S.B."/>
            <person name="Shin J.-H."/>
        </authorList>
    </citation>
    <scope>NUCLEOTIDE SEQUENCE [LARGE SCALE GENOMIC DNA]</scope>
    <source>
        <strain evidence="5 6">T14</strain>
    </source>
</reference>
<gene>
    <name evidence="5" type="ORF">RGF97_04870</name>
</gene>
<dbReference type="RefSeq" id="WP_309547951.1">
    <property type="nucleotide sequence ID" value="NZ_CP133762.1"/>
</dbReference>
<evidence type="ECO:0000313" key="6">
    <source>
        <dbReference type="Proteomes" id="UP001250858"/>
    </source>
</evidence>
<feature type="domain" description="N-acetyltransferase" evidence="4">
    <location>
        <begin position="1"/>
        <end position="153"/>
    </location>
</feature>
<protein>
    <submittedName>
        <fullName evidence="5">GNAT family N-acetyltransferase</fullName>
    </submittedName>
</protein>
<sequence length="221" mass="23399">MRIRVAVPTELLLLQDIERAAGEAFRPLGMAEIADDDPLPLDVLESYRRAGRAWVAVDATDRPVAYLLTDTVDGAAHIEQVSVHPDAARRGVGRALIEHLAGTAREQGLTALTLTTFAEVPWNAPYYTRLGFRRLDEGDPALTGGLRAIARAEAAHGLAAWPRVCMRRELTPADAGGPAETAGPRAAACPRTATAPCAVGPQRPLSPPRTAPAAPPSAPSR</sequence>
<dbReference type="InterPro" id="IPR000182">
    <property type="entry name" value="GNAT_dom"/>
</dbReference>
<evidence type="ECO:0000313" key="5">
    <source>
        <dbReference type="EMBL" id="WMX44318.1"/>
    </source>
</evidence>
<keyword evidence="1" id="KW-0808">Transferase</keyword>
<feature type="compositionally biased region" description="Low complexity" evidence="3">
    <location>
        <begin position="181"/>
        <end position="198"/>
    </location>
</feature>
<dbReference type="CDD" id="cd04301">
    <property type="entry name" value="NAT_SF"/>
    <property type="match status" value="1"/>
</dbReference>
<keyword evidence="6" id="KW-1185">Reference proteome</keyword>
<feature type="compositionally biased region" description="Pro residues" evidence="3">
    <location>
        <begin position="204"/>
        <end position="221"/>
    </location>
</feature>